<dbReference type="InterPro" id="IPR002347">
    <property type="entry name" value="SDR_fam"/>
</dbReference>
<dbReference type="EMBL" id="JAAGWB010000007">
    <property type="protein sequence ID" value="NEN49834.1"/>
    <property type="molecule type" value="Genomic_DNA"/>
</dbReference>
<evidence type="ECO:0000256" key="2">
    <source>
        <dbReference type="ARBA" id="ARBA00023002"/>
    </source>
</evidence>
<evidence type="ECO:0000313" key="5">
    <source>
        <dbReference type="Proteomes" id="UP000468828"/>
    </source>
</evidence>
<reference evidence="4 6" key="2">
    <citation type="submission" date="2020-02" db="EMBL/GenBank/DDBJ databases">
        <title>The WGS of Modestobacter muralis DSM 100205.</title>
        <authorList>
            <person name="Jiang Z."/>
        </authorList>
    </citation>
    <scope>NUCLEOTIDE SEQUENCE [LARGE SCALE GENOMIC DNA]</scope>
    <source>
        <strain evidence="4 6">DSM 100205</strain>
    </source>
</reference>
<dbReference type="Gene3D" id="3.40.50.720">
    <property type="entry name" value="NAD(P)-binding Rossmann-like Domain"/>
    <property type="match status" value="1"/>
</dbReference>
<comment type="caution">
    <text evidence="3">The sequence shown here is derived from an EMBL/GenBank/DDBJ whole genome shotgun (WGS) entry which is preliminary data.</text>
</comment>
<evidence type="ECO:0000313" key="6">
    <source>
        <dbReference type="Proteomes" id="UP000471152"/>
    </source>
</evidence>
<dbReference type="PANTHER" id="PTHR48107">
    <property type="entry name" value="NADPH-DEPENDENT ALDEHYDE REDUCTASE-LIKE PROTEIN, CHLOROPLASTIC-RELATED"/>
    <property type="match status" value="1"/>
</dbReference>
<proteinExistence type="inferred from homology"/>
<dbReference type="FunFam" id="3.40.50.720:FF:000173">
    <property type="entry name" value="3-oxoacyl-[acyl-carrier protein] reductase"/>
    <property type="match status" value="1"/>
</dbReference>
<dbReference type="GO" id="GO:0016614">
    <property type="term" value="F:oxidoreductase activity, acting on CH-OH group of donors"/>
    <property type="evidence" value="ECO:0007669"/>
    <property type="project" value="UniProtKB-ARBA"/>
</dbReference>
<reference evidence="3 5" key="1">
    <citation type="submission" date="2020-01" db="EMBL/GenBank/DDBJ databases">
        <title>the WGS Modestobacter muralis CPCC 204518.</title>
        <authorList>
            <person name="Jiang Z."/>
        </authorList>
    </citation>
    <scope>NUCLEOTIDE SEQUENCE [LARGE SCALE GENOMIC DNA]</scope>
    <source>
        <strain evidence="3 5">DSM 100205</strain>
    </source>
</reference>
<evidence type="ECO:0000313" key="4">
    <source>
        <dbReference type="EMBL" id="NEN49834.1"/>
    </source>
</evidence>
<gene>
    <name evidence="4" type="ORF">G3R41_02600</name>
    <name evidence="3" type="ORF">GCU67_02600</name>
</gene>
<dbReference type="CDD" id="cd05233">
    <property type="entry name" value="SDR_c"/>
    <property type="match status" value="1"/>
</dbReference>
<dbReference type="AlphaFoldDB" id="A0A6P0EPR8"/>
<protein>
    <submittedName>
        <fullName evidence="3">SDR family oxidoreductase</fullName>
    </submittedName>
</protein>
<dbReference type="PRINTS" id="PR00080">
    <property type="entry name" value="SDRFAMILY"/>
</dbReference>
<keyword evidence="5" id="KW-1185">Reference proteome</keyword>
<dbReference type="SUPFAM" id="SSF51735">
    <property type="entry name" value="NAD(P)-binding Rossmann-fold domains"/>
    <property type="match status" value="1"/>
</dbReference>
<name>A0A6P0EPR8_9ACTN</name>
<accession>A0A6P0EPR8</accession>
<dbReference type="Proteomes" id="UP000468828">
    <property type="component" value="Unassembled WGS sequence"/>
</dbReference>
<dbReference type="Proteomes" id="UP000471152">
    <property type="component" value="Unassembled WGS sequence"/>
</dbReference>
<organism evidence="3 5">
    <name type="scientific">Modestobacter muralis</name>
    <dbReference type="NCBI Taxonomy" id="1608614"/>
    <lineage>
        <taxon>Bacteria</taxon>
        <taxon>Bacillati</taxon>
        <taxon>Actinomycetota</taxon>
        <taxon>Actinomycetes</taxon>
        <taxon>Geodermatophilales</taxon>
        <taxon>Geodermatophilaceae</taxon>
        <taxon>Modestobacter</taxon>
    </lineage>
</organism>
<dbReference type="InterPro" id="IPR036291">
    <property type="entry name" value="NAD(P)-bd_dom_sf"/>
</dbReference>
<dbReference type="RefSeq" id="WP_163609523.1">
    <property type="nucleotide sequence ID" value="NZ_JAAGWB010000007.1"/>
</dbReference>
<dbReference type="PANTHER" id="PTHR48107:SF7">
    <property type="entry name" value="RE15974P"/>
    <property type="match status" value="1"/>
</dbReference>
<comment type="similarity">
    <text evidence="1">Belongs to the short-chain dehydrogenases/reductases (SDR) family.</text>
</comment>
<evidence type="ECO:0000313" key="3">
    <source>
        <dbReference type="EMBL" id="NEK93067.1"/>
    </source>
</evidence>
<dbReference type="EMBL" id="JAAGWH010000007">
    <property type="protein sequence ID" value="NEK93067.1"/>
    <property type="molecule type" value="Genomic_DNA"/>
</dbReference>
<sequence>MSSTPRPLTLVTGGSQGIGAATAVHLAGLGHDVVVGYHSSASEAGAVVAAAQALGVRAVAVRADVADPAGVDALFDAAAELGPVTGLVANAGLTAHLGDLADTPVEVVRQVLDVNLLGVVLCARRAAQVMSRRRGGVGGAIVTVSSGAATLGSPHEYVHYAAAKAGVDALTMGLAKELADDGVRVNAVAPGLVRTGIHAGAGDAGRLDRVVARVPMGRAGEPDEIAPAIAWLLGPEASYCTGAVLRVAGGL</sequence>
<keyword evidence="2" id="KW-0560">Oxidoreductase</keyword>
<dbReference type="PRINTS" id="PR00081">
    <property type="entry name" value="GDHRDH"/>
</dbReference>
<evidence type="ECO:0000256" key="1">
    <source>
        <dbReference type="ARBA" id="ARBA00006484"/>
    </source>
</evidence>
<dbReference type="Pfam" id="PF13561">
    <property type="entry name" value="adh_short_C2"/>
    <property type="match status" value="1"/>
</dbReference>